<proteinExistence type="predicted"/>
<sequence>MRRKHIAILGAGPAGAAAALGLLRLGYRVTVISDWRRFNAIEGTSERVLHALRTVGLRQASGTAIAAARREVYWAGHHSLRNREWLLDRQVFDRALREDLRRSGIALLEARVLTVDVAADGVCLQLDGAASLEADFVVDARGRQAPQSGEAVRGPETLSLLCRWRGPEGPAASAAESLVSGWCWLARLPGGDQYWQWTFDARHPHMPGKAELPAWCAAQRGTSRLAGEFFTVDPGEAVELRARSSTCTLAANLCDVRSIRVGDAAMAVDPLSGNGIFQSLSSALQAPAVINTLLQYPADAELAQRFHCRRVTELFYRFARLGRDFYRQATAVPEQSFWRQRQQWPDDHPSHVPVTPEQIVTDWAPVVTGDRVGRARVVITPDQPLGIWHLNGVELAPVIDALREAPWEQVVGGLPPAQRGPVAGWLQSLGFGPDTAASGADLHLDQH</sequence>
<dbReference type="PRINTS" id="PR00420">
    <property type="entry name" value="RNGMNOXGNASE"/>
</dbReference>
<dbReference type="EMBL" id="JAVRDO010000004">
    <property type="protein sequence ID" value="MDX9687137.1"/>
    <property type="molecule type" value="Genomic_DNA"/>
</dbReference>
<dbReference type="SUPFAM" id="SSF51905">
    <property type="entry name" value="FAD/NAD(P)-binding domain"/>
    <property type="match status" value="1"/>
</dbReference>
<dbReference type="Gene3D" id="3.50.50.60">
    <property type="entry name" value="FAD/NAD(P)-binding domain"/>
    <property type="match status" value="1"/>
</dbReference>
<dbReference type="RefSeq" id="WP_320331026.1">
    <property type="nucleotide sequence ID" value="NZ_JAVRDO010000004.1"/>
</dbReference>
<dbReference type="PANTHER" id="PTHR42685:SF22">
    <property type="entry name" value="CONDITIONED MEDIUM FACTOR RECEPTOR 1"/>
    <property type="match status" value="1"/>
</dbReference>
<comment type="caution">
    <text evidence="1">The sequence shown here is derived from an EMBL/GenBank/DDBJ whole genome shotgun (WGS) entry which is preliminary data.</text>
</comment>
<dbReference type="InterPro" id="IPR036188">
    <property type="entry name" value="FAD/NAD-bd_sf"/>
</dbReference>
<dbReference type="InterPro" id="IPR050407">
    <property type="entry name" value="Geranylgeranyl_reductase"/>
</dbReference>
<protein>
    <submittedName>
        <fullName evidence="1">Tryptophan 7-halogenase</fullName>
    </submittedName>
</protein>
<accession>A0ABU5BX63</accession>
<evidence type="ECO:0000313" key="1">
    <source>
        <dbReference type="EMBL" id="MDX9687137.1"/>
    </source>
</evidence>
<keyword evidence="2" id="KW-1185">Reference proteome</keyword>
<gene>
    <name evidence="1" type="ORF">RED13_001559</name>
</gene>
<dbReference type="InterPro" id="IPR006905">
    <property type="entry name" value="Flavin_halogenase"/>
</dbReference>
<organism evidence="1 2">
    <name type="scientific">Halopseudomonas formosensis</name>
    <dbReference type="NCBI Taxonomy" id="1002526"/>
    <lineage>
        <taxon>Bacteria</taxon>
        <taxon>Pseudomonadati</taxon>
        <taxon>Pseudomonadota</taxon>
        <taxon>Gammaproteobacteria</taxon>
        <taxon>Pseudomonadales</taxon>
        <taxon>Pseudomonadaceae</taxon>
        <taxon>Halopseudomonas</taxon>
    </lineage>
</organism>
<reference evidence="2" key="1">
    <citation type="submission" date="2023-07" db="EMBL/GenBank/DDBJ databases">
        <authorList>
            <person name="de Witt J."/>
        </authorList>
    </citation>
    <scope>NUCLEOTIDE SEQUENCE [LARGE SCALE GENOMIC DNA]</scope>
    <source>
        <strain evidence="2">FZJ</strain>
    </source>
</reference>
<dbReference type="Pfam" id="PF04820">
    <property type="entry name" value="Trp_halogenase"/>
    <property type="match status" value="1"/>
</dbReference>
<evidence type="ECO:0000313" key="2">
    <source>
        <dbReference type="Proteomes" id="UP001281217"/>
    </source>
</evidence>
<dbReference type="PANTHER" id="PTHR42685">
    <property type="entry name" value="GERANYLGERANYL DIPHOSPHATE REDUCTASE"/>
    <property type="match status" value="1"/>
</dbReference>
<dbReference type="Proteomes" id="UP001281217">
    <property type="component" value="Unassembled WGS sequence"/>
</dbReference>
<name>A0ABU5BX63_9GAMM</name>